<dbReference type="Proteomes" id="UP001231109">
    <property type="component" value="Unassembled WGS sequence"/>
</dbReference>
<comment type="caution">
    <text evidence="2">The sequence shown here is derived from an EMBL/GenBank/DDBJ whole genome shotgun (WGS) entry which is preliminary data.</text>
</comment>
<proteinExistence type="predicted"/>
<protein>
    <submittedName>
        <fullName evidence="2">Uncharacterized protein</fullName>
    </submittedName>
</protein>
<dbReference type="RefSeq" id="WP_027669983.1">
    <property type="nucleotide sequence ID" value="NZ_JAPJDZ010000138.1"/>
</dbReference>
<feature type="region of interest" description="Disordered" evidence="1">
    <location>
        <begin position="89"/>
        <end position="109"/>
    </location>
</feature>
<evidence type="ECO:0000256" key="1">
    <source>
        <dbReference type="SAM" id="MobiDB-lite"/>
    </source>
</evidence>
<evidence type="ECO:0000313" key="2">
    <source>
        <dbReference type="EMBL" id="MDP5138354.1"/>
    </source>
</evidence>
<dbReference type="EMBL" id="JAPJDZ010000138">
    <property type="protein sequence ID" value="MDP5138354.1"/>
    <property type="molecule type" value="Genomic_DNA"/>
</dbReference>
<reference evidence="2 3" key="1">
    <citation type="submission" date="2022-11" db="EMBL/GenBank/DDBJ databases">
        <title>Viruses from the air-sea interface of a natural surface slick.</title>
        <authorList>
            <person name="Rahlff J."/>
            <person name="Holmfeldt K."/>
        </authorList>
    </citation>
    <scope>NUCLEOTIDE SEQUENCE [LARGE SCALE GENOMIC DNA]</scope>
    <source>
        <strain evidence="2 3">SMS4</strain>
    </source>
</reference>
<sequence length="285" mass="32274">MVKRRRELTPSWLYRRVGTDTVYARDRAGRYLCYRVNGQQVRQTGTGITSLGPIYGRVDFSNSRRFTGRTRNQGALAVAYNTSVHRISSGWTPLPQTRPTSRRQTNQGMSPCMLALTGTARSATSYAIWYDGNHPQRGIKTTLQWEWCHLLAHSMAGADNQTNIVAAVKGNNSEQLAIESALQMYRCENMFEMNISAACIDNLHGRHLGNVIKYEIRCRHGGNNYVQYLDCLNAPRPSAIHYYNILESVALWANRKLEAVSNLMHNNSVSASERRLVLNYINDDV</sequence>
<evidence type="ECO:0000313" key="3">
    <source>
        <dbReference type="Proteomes" id="UP001231109"/>
    </source>
</evidence>
<organism evidence="2 3">
    <name type="scientific">Rheinheimera baltica</name>
    <dbReference type="NCBI Taxonomy" id="67576"/>
    <lineage>
        <taxon>Bacteria</taxon>
        <taxon>Pseudomonadati</taxon>
        <taxon>Pseudomonadota</taxon>
        <taxon>Gammaproteobacteria</taxon>
        <taxon>Chromatiales</taxon>
        <taxon>Chromatiaceae</taxon>
        <taxon>Rheinheimera</taxon>
    </lineage>
</organism>
<name>A0ABT9I4M5_9GAMM</name>
<accession>A0ABT9I4M5</accession>
<keyword evidence="3" id="KW-1185">Reference proteome</keyword>
<gene>
    <name evidence="2" type="ORF">ORJ04_20610</name>
</gene>